<evidence type="ECO:0000256" key="13">
    <source>
        <dbReference type="ARBA" id="ARBA00023027"/>
    </source>
</evidence>
<comment type="cofactor">
    <cofactor evidence="1 17">
        <name>FAD</name>
        <dbReference type="ChEBI" id="CHEBI:57692"/>
    </cofactor>
</comment>
<evidence type="ECO:0000256" key="12">
    <source>
        <dbReference type="ARBA" id="ARBA00023014"/>
    </source>
</evidence>
<organism evidence="21 22">
    <name type="scientific">Aquatica leii</name>
    <dbReference type="NCBI Taxonomy" id="1421715"/>
    <lineage>
        <taxon>Eukaryota</taxon>
        <taxon>Metazoa</taxon>
        <taxon>Ecdysozoa</taxon>
        <taxon>Arthropoda</taxon>
        <taxon>Hexapoda</taxon>
        <taxon>Insecta</taxon>
        <taxon>Pterygota</taxon>
        <taxon>Neoptera</taxon>
        <taxon>Endopterygota</taxon>
        <taxon>Coleoptera</taxon>
        <taxon>Polyphaga</taxon>
        <taxon>Elateriformia</taxon>
        <taxon>Elateroidea</taxon>
        <taxon>Lampyridae</taxon>
        <taxon>Luciolinae</taxon>
        <taxon>Aquatica</taxon>
    </lineage>
</organism>
<dbReference type="FunFam" id="3.90.1170.50:FF:000003">
    <property type="entry name" value="Aldehyde oxidase"/>
    <property type="match status" value="1"/>
</dbReference>
<evidence type="ECO:0000256" key="15">
    <source>
        <dbReference type="ARBA" id="ARBA00034078"/>
    </source>
</evidence>
<dbReference type="Gene3D" id="3.30.465.10">
    <property type="match status" value="1"/>
</dbReference>
<evidence type="ECO:0000256" key="10">
    <source>
        <dbReference type="ARBA" id="ARBA00023002"/>
    </source>
</evidence>
<dbReference type="SUPFAM" id="SSF47741">
    <property type="entry name" value="CO dehydrogenase ISP C-domain like"/>
    <property type="match status" value="1"/>
</dbReference>
<dbReference type="GO" id="GO:0005777">
    <property type="term" value="C:peroxisome"/>
    <property type="evidence" value="ECO:0007669"/>
    <property type="project" value="UniProtKB-SubCell"/>
</dbReference>
<dbReference type="PROSITE" id="PS51085">
    <property type="entry name" value="2FE2S_FER_2"/>
    <property type="match status" value="1"/>
</dbReference>
<feature type="binding site" evidence="18">
    <location>
        <position position="56"/>
    </location>
    <ligand>
        <name>[2Fe-2S] cluster</name>
        <dbReference type="ChEBI" id="CHEBI:190135"/>
        <label>1</label>
    </ligand>
</feature>
<evidence type="ECO:0000256" key="18">
    <source>
        <dbReference type="PIRSR" id="PIRSR000127-3"/>
    </source>
</evidence>
<keyword evidence="10" id="KW-0560">Oxidoreductase</keyword>
<dbReference type="InterPro" id="IPR046867">
    <property type="entry name" value="AldOxase/xan_DH_MoCoBD2"/>
</dbReference>
<comment type="cofactor">
    <cofactor evidence="15">
        <name>[2Fe-2S] cluster</name>
        <dbReference type="ChEBI" id="CHEBI:190135"/>
    </cofactor>
</comment>
<dbReference type="InterPro" id="IPR036318">
    <property type="entry name" value="FAD-bd_PCMH-like_sf"/>
</dbReference>
<comment type="subunit">
    <text evidence="4">Homodimer.</text>
</comment>
<evidence type="ECO:0000256" key="7">
    <source>
        <dbReference type="ARBA" id="ARBA00022714"/>
    </source>
</evidence>
<dbReference type="InterPro" id="IPR016208">
    <property type="entry name" value="Ald_Oxase/xanthine_DH-like"/>
</dbReference>
<evidence type="ECO:0000256" key="2">
    <source>
        <dbReference type="ARBA" id="ARBA00004275"/>
    </source>
</evidence>
<dbReference type="Pfam" id="PF20256">
    <property type="entry name" value="MoCoBD_2"/>
    <property type="match status" value="1"/>
</dbReference>
<feature type="binding site" evidence="18">
    <location>
        <position position="86"/>
    </location>
    <ligand>
        <name>[2Fe-2S] cluster</name>
        <dbReference type="ChEBI" id="CHEBI:190135"/>
        <label>1</label>
    </ligand>
</feature>
<keyword evidence="13" id="KW-0520">NAD</keyword>
<dbReference type="Gene3D" id="3.90.1170.50">
    <property type="entry name" value="Aldehyde oxidase/xanthine dehydrogenase, a/b hammerhead"/>
    <property type="match status" value="1"/>
</dbReference>
<dbReference type="InterPro" id="IPR002888">
    <property type="entry name" value="2Fe-2S-bd"/>
</dbReference>
<dbReference type="InterPro" id="IPR016169">
    <property type="entry name" value="FAD-bd_PCMH_sub2"/>
</dbReference>
<dbReference type="InterPro" id="IPR001041">
    <property type="entry name" value="2Fe-2S_ferredoxin-type"/>
</dbReference>
<evidence type="ECO:0000256" key="16">
    <source>
        <dbReference type="PIRSR" id="PIRSR000127-1"/>
    </source>
</evidence>
<dbReference type="FunFam" id="3.30.365.10:FF:000001">
    <property type="entry name" value="Xanthine dehydrogenase oxidase"/>
    <property type="match status" value="1"/>
</dbReference>
<comment type="subcellular location">
    <subcellularLocation>
        <location evidence="2">Peroxisome</location>
    </subcellularLocation>
</comment>
<dbReference type="InterPro" id="IPR008274">
    <property type="entry name" value="AldOxase/xan_DH_MoCoBD1"/>
</dbReference>
<dbReference type="GO" id="GO:0051537">
    <property type="term" value="F:2 iron, 2 sulfur cluster binding"/>
    <property type="evidence" value="ECO:0007669"/>
    <property type="project" value="UniProtKB-KW"/>
</dbReference>
<dbReference type="InterPro" id="IPR036856">
    <property type="entry name" value="Ald_Oxase/Xan_DH_a/b_sf"/>
</dbReference>
<dbReference type="PANTHER" id="PTHR11908:SF132">
    <property type="entry name" value="ALDEHYDE OXIDASE 1-RELATED"/>
    <property type="match status" value="1"/>
</dbReference>
<feature type="active site" description="Proton acceptor" evidence="16">
    <location>
        <position position="1218"/>
    </location>
</feature>
<keyword evidence="14" id="KW-0576">Peroxisome</keyword>
<dbReference type="InterPro" id="IPR006058">
    <property type="entry name" value="2Fe2S_fd_BS"/>
</dbReference>
<feature type="binding site" evidence="18">
    <location>
        <position position="162"/>
    </location>
    <ligand>
        <name>[2Fe-2S] cluster</name>
        <dbReference type="ChEBI" id="CHEBI:190135"/>
        <label>2</label>
    </ligand>
</feature>
<dbReference type="GO" id="GO:0071949">
    <property type="term" value="F:FAD binding"/>
    <property type="evidence" value="ECO:0007669"/>
    <property type="project" value="InterPro"/>
</dbReference>
<dbReference type="FunFam" id="3.30.390.50:FF:000003">
    <property type="entry name" value="Aldehyde oxidase1"/>
    <property type="match status" value="1"/>
</dbReference>
<keyword evidence="5 18" id="KW-0500">Molybdenum</keyword>
<dbReference type="GO" id="GO:0005506">
    <property type="term" value="F:iron ion binding"/>
    <property type="evidence" value="ECO:0007669"/>
    <property type="project" value="InterPro"/>
</dbReference>
<feature type="binding site" evidence="18">
    <location>
        <position position="748"/>
    </location>
    <ligand>
        <name>Mo-molybdopterin</name>
        <dbReference type="ChEBI" id="CHEBI:71302"/>
    </ligand>
    <ligandPart>
        <name>Mo</name>
        <dbReference type="ChEBI" id="CHEBI:28685"/>
    </ligandPart>
</feature>
<feature type="binding site" evidence="18">
    <location>
        <position position="64"/>
    </location>
    <ligand>
        <name>[2Fe-2S] cluster</name>
        <dbReference type="ChEBI" id="CHEBI:190135"/>
        <label>1</label>
    </ligand>
</feature>
<name>A0AAN7NXW7_9COLE</name>
<dbReference type="Gene3D" id="3.10.20.30">
    <property type="match status" value="1"/>
</dbReference>
<dbReference type="Gene3D" id="3.30.390.50">
    <property type="entry name" value="CO dehydrogenase flavoprotein, C-terminal domain"/>
    <property type="match status" value="1"/>
</dbReference>
<dbReference type="Pfam" id="PF00111">
    <property type="entry name" value="Fer2"/>
    <property type="match status" value="1"/>
</dbReference>
<dbReference type="Pfam" id="PF01315">
    <property type="entry name" value="Ald_Xan_dh_C"/>
    <property type="match status" value="1"/>
</dbReference>
<dbReference type="SUPFAM" id="SSF56003">
    <property type="entry name" value="Molybdenum cofactor-binding domain"/>
    <property type="match status" value="1"/>
</dbReference>
<evidence type="ECO:0000259" key="20">
    <source>
        <dbReference type="PROSITE" id="PS51387"/>
    </source>
</evidence>
<dbReference type="InterPro" id="IPR016166">
    <property type="entry name" value="FAD-bd_PCMH"/>
</dbReference>
<evidence type="ECO:0000256" key="4">
    <source>
        <dbReference type="ARBA" id="ARBA00011738"/>
    </source>
</evidence>
<evidence type="ECO:0000256" key="9">
    <source>
        <dbReference type="ARBA" id="ARBA00022827"/>
    </source>
</evidence>
<dbReference type="Pfam" id="PF01799">
    <property type="entry name" value="Fer2_2"/>
    <property type="match status" value="1"/>
</dbReference>
<proteinExistence type="inferred from homology"/>
<dbReference type="Gene3D" id="3.30.365.10">
    <property type="entry name" value="Aldehyde oxidase/xanthine dehydrogenase, molybdopterin binding domain"/>
    <property type="match status" value="4"/>
</dbReference>
<dbReference type="FunFam" id="3.30.465.10:FF:000013">
    <property type="entry name" value="Aldehyde oxidase"/>
    <property type="match status" value="1"/>
</dbReference>
<dbReference type="SMART" id="SM01092">
    <property type="entry name" value="CO_deh_flav_C"/>
    <property type="match status" value="1"/>
</dbReference>
<dbReference type="PROSITE" id="PS51387">
    <property type="entry name" value="FAD_PCMH"/>
    <property type="match status" value="1"/>
</dbReference>
<dbReference type="EMBL" id="JARPUR010000008">
    <property type="protein sequence ID" value="KAK4872289.1"/>
    <property type="molecule type" value="Genomic_DNA"/>
</dbReference>
<protein>
    <recommendedName>
        <fullName evidence="23">Aldehyde oxidase</fullName>
    </recommendedName>
</protein>
<dbReference type="FunFam" id="3.10.20.30:FF:000012">
    <property type="entry name" value="Xanthine dehydrogenase/oxidase"/>
    <property type="match status" value="1"/>
</dbReference>
<evidence type="ECO:0000256" key="5">
    <source>
        <dbReference type="ARBA" id="ARBA00022505"/>
    </source>
</evidence>
<dbReference type="Pfam" id="PF02738">
    <property type="entry name" value="MoCoBD_1"/>
    <property type="match status" value="1"/>
</dbReference>
<evidence type="ECO:0000313" key="21">
    <source>
        <dbReference type="EMBL" id="KAK4872289.1"/>
    </source>
</evidence>
<feature type="domain" description="2Fe-2S ferredoxin-type" evidence="19">
    <location>
        <begin position="15"/>
        <end position="104"/>
    </location>
</feature>
<keyword evidence="11 18" id="KW-0408">Iron</keyword>
<dbReference type="Gene3D" id="1.10.150.120">
    <property type="entry name" value="[2Fe-2S]-binding domain"/>
    <property type="match status" value="1"/>
</dbReference>
<feature type="domain" description="FAD-binding PCMH-type" evidence="20">
    <location>
        <begin position="220"/>
        <end position="402"/>
    </location>
</feature>
<feature type="binding site" evidence="18">
    <location>
        <position position="1045"/>
    </location>
    <ligand>
        <name>Mo-molybdopterin</name>
        <dbReference type="ChEBI" id="CHEBI:71302"/>
    </ligand>
    <ligandPart>
        <name>Mo</name>
        <dbReference type="ChEBI" id="CHEBI:28685"/>
    </ligandPart>
</feature>
<feature type="binding site" evidence="18">
    <location>
        <position position="892"/>
    </location>
    <ligand>
        <name>Mo-molybdopterin</name>
        <dbReference type="ChEBI" id="CHEBI:71302"/>
    </ligand>
    <ligandPart>
        <name>Mo</name>
        <dbReference type="ChEBI" id="CHEBI:28685"/>
    </ligandPart>
</feature>
<dbReference type="GO" id="GO:0016491">
    <property type="term" value="F:oxidoreductase activity"/>
    <property type="evidence" value="ECO:0007669"/>
    <property type="project" value="UniProtKB-KW"/>
</dbReference>
<dbReference type="InterPro" id="IPR036683">
    <property type="entry name" value="CO_DH_flav_C_dom_sf"/>
</dbReference>
<dbReference type="InterPro" id="IPR002346">
    <property type="entry name" value="Mopterin_DH_FAD-bd"/>
</dbReference>
<sequence>MATEEKNHSEFQQSRQLKFFVKDEEHTVETEDLPPETTLNQYLREKLNLTGTKYMCLEGGCGACVVAVTLTNPITNRNVTVSVNSCLVPISICSGWKIHTVESIGNEHAGYHATQKALVQFSGTQCGFCSSGMVMNMFALYETNDFTMADVDNAFGGNICRCTGYRPILSAFKSLAKDASSEYLGTYTDIEDIPLCSKSNEKCSSTCLRKCKQNNQPHYYNYLKSRWYKVYNITEILTVLEQNPKSSYMLISGNTAKGVYHTSKVVKLYIDITSAKELLEHTLDESHLTLGANITLTNTIKLFKKISKKHLNFSYLKKLADHIDLIASTPVRNIGTLAGNLYTKHEHHEFPSDIFVIFETVGAQLNLIDINQKEVTISLVDFLTYKMKGVVIKSIVLPALDDTFKLETFKIMPRAQNAHALVNAGFLFKLNLDNTIESGSLVYGAINPSFAHASNAEQYLKGKNLFDNNTLKGLFEILHAEITPDHVLPDPSPEFRQKLAIALCYKFILSIAPDNKLIPRNKSGGFKFSRPVSKGTQDYETNESLYPLTQPIPKIEALGQCTGKAQYIMDMPDRPNQLYAAFVLAKAAPHSIIKNVDPQEALKVEGVVAFYDKNDIPGENSFTPLEEIMFSVPEEIFCSGVVKYYYQPLGIVVAKTQESAEKSANLVHVTYTSGTQKPLCTIREILNEKGVNGVTFERSHTATHKGDDVKHVIKGKLDAGPQYHYSMETQCCFVIPDEDGLTLFPATQCTSMVQTAVAKALNLPLNKLNISVRRLGGAYGSKISRSGLTACAASLAAYKLQKPVKMWLPFTTNMNVIGKRCPVSMDYEVQVDEKGCIQMLDASIYTDMGSFGGNENLSKEILHFFLYDFNNDTWNVKMYSAKTDTPTNTWCRAPGTTEGIVTAMSIMNHISSSLNIDVIQIYKANFDNKQPNLSKYLDDLVEWAEIDKRRESIKEFNEANRWIKKGMGIVPLGYPQVLFGNWNVFISVYQADGTVALTHGGVEMGQGINTKVAQVCAYALGIPLDHIEIKPTNVAISPNLFPTGGSLTSEAVCYATLKACGRLKERMEPVKQKMDNPNWLELVRACFLAGVDLTTYAYFNPTAPDVHTYTTYGSTCVEVEVDILTGLCQIIRVDLIEDTGNSMSPYVDIGQVEGAFTMGMGYWTTEEIVFGSNGELLTNRTWNYKPPGAKDIPIDFRVKFPRNNPNPLGVLNSKATGEPPLCMTCAVPFAIRDAVASARMEVDSTINKWYPLDGPSTVANTLMSCLHNHTQYNL</sequence>
<dbReference type="InterPro" id="IPR005107">
    <property type="entry name" value="CO_DH_flav_C"/>
</dbReference>
<keyword evidence="8 18" id="KW-0479">Metal-binding</keyword>
<evidence type="ECO:0000256" key="3">
    <source>
        <dbReference type="ARBA" id="ARBA00006849"/>
    </source>
</evidence>
<evidence type="ECO:0000256" key="8">
    <source>
        <dbReference type="ARBA" id="ARBA00022723"/>
    </source>
</evidence>
<reference evidence="22" key="1">
    <citation type="submission" date="2023-01" db="EMBL/GenBank/DDBJ databases">
        <title>Key to firefly adult light organ development and bioluminescence: homeobox transcription factors regulate luciferase expression and transportation to peroxisome.</title>
        <authorList>
            <person name="Fu X."/>
        </authorList>
    </citation>
    <scope>NUCLEOTIDE SEQUENCE [LARGE SCALE GENOMIC DNA]</scope>
</reference>
<dbReference type="PIRSF" id="PIRSF000127">
    <property type="entry name" value="Xanthine_DH"/>
    <property type="match status" value="1"/>
</dbReference>
<feature type="binding site" evidence="18">
    <location>
        <position position="61"/>
    </location>
    <ligand>
        <name>[2Fe-2S] cluster</name>
        <dbReference type="ChEBI" id="CHEBI:190135"/>
        <label>1</label>
    </ligand>
</feature>
<dbReference type="PANTHER" id="PTHR11908">
    <property type="entry name" value="XANTHINE DEHYDROGENASE"/>
    <property type="match status" value="1"/>
</dbReference>
<dbReference type="PROSITE" id="PS00197">
    <property type="entry name" value="2FE2S_FER_1"/>
    <property type="match status" value="1"/>
</dbReference>
<dbReference type="Pfam" id="PF00941">
    <property type="entry name" value="FAD_binding_5"/>
    <property type="match status" value="1"/>
</dbReference>
<keyword evidence="7 18" id="KW-0001">2Fe-2S</keyword>
<evidence type="ECO:0000256" key="1">
    <source>
        <dbReference type="ARBA" id="ARBA00001974"/>
    </source>
</evidence>
<feature type="binding site" evidence="18">
    <location>
        <position position="129"/>
    </location>
    <ligand>
        <name>[2Fe-2S] cluster</name>
        <dbReference type="ChEBI" id="CHEBI:190135"/>
        <label>2</label>
    </ligand>
</feature>
<dbReference type="SUPFAM" id="SSF56176">
    <property type="entry name" value="FAD-binding/transporter-associated domain-like"/>
    <property type="match status" value="1"/>
</dbReference>
<keyword evidence="22" id="KW-1185">Reference proteome</keyword>
<evidence type="ECO:0000256" key="6">
    <source>
        <dbReference type="ARBA" id="ARBA00022630"/>
    </source>
</evidence>
<dbReference type="Pfam" id="PF03450">
    <property type="entry name" value="CO_deh_flav_C"/>
    <property type="match status" value="1"/>
</dbReference>
<dbReference type="SUPFAM" id="SSF54665">
    <property type="entry name" value="CO dehydrogenase molybdoprotein N-domain-like"/>
    <property type="match status" value="1"/>
</dbReference>
<evidence type="ECO:0008006" key="23">
    <source>
        <dbReference type="Google" id="ProtNLM"/>
    </source>
</evidence>
<keyword evidence="12 18" id="KW-0411">Iron-sulfur</keyword>
<dbReference type="SUPFAM" id="SSF55447">
    <property type="entry name" value="CO dehydrogenase flavoprotein C-terminal domain-like"/>
    <property type="match status" value="1"/>
</dbReference>
<comment type="cofactor">
    <cofactor evidence="18">
        <name>[2Fe-2S] cluster</name>
        <dbReference type="ChEBI" id="CHEBI:190135"/>
    </cofactor>
    <text evidence="18">Binds 2 [2Fe-2S] clusters.</text>
</comment>
<dbReference type="InterPro" id="IPR012675">
    <property type="entry name" value="Beta-grasp_dom_sf"/>
</dbReference>
<feature type="binding site" evidence="18">
    <location>
        <position position="160"/>
    </location>
    <ligand>
        <name>[2Fe-2S] cluster</name>
        <dbReference type="ChEBI" id="CHEBI:190135"/>
        <label>2</label>
    </ligand>
</feature>
<dbReference type="InterPro" id="IPR037165">
    <property type="entry name" value="AldOxase/xan_DH_Mopterin-bd_sf"/>
</dbReference>
<evidence type="ECO:0000256" key="14">
    <source>
        <dbReference type="ARBA" id="ARBA00023140"/>
    </source>
</evidence>
<gene>
    <name evidence="21" type="ORF">RN001_016413</name>
</gene>
<comment type="caution">
    <text evidence="21">The sequence shown here is derived from an EMBL/GenBank/DDBJ whole genome shotgun (WGS) entry which is preliminary data.</text>
</comment>
<dbReference type="Proteomes" id="UP001353858">
    <property type="component" value="Unassembled WGS sequence"/>
</dbReference>
<dbReference type="CDD" id="cd00207">
    <property type="entry name" value="fer2"/>
    <property type="match status" value="1"/>
</dbReference>
<keyword evidence="9 17" id="KW-0274">FAD</keyword>
<evidence type="ECO:0000256" key="17">
    <source>
        <dbReference type="PIRSR" id="PIRSR000127-2"/>
    </source>
</evidence>
<evidence type="ECO:0000259" key="19">
    <source>
        <dbReference type="PROSITE" id="PS51085"/>
    </source>
</evidence>
<evidence type="ECO:0000256" key="11">
    <source>
        <dbReference type="ARBA" id="ARBA00023004"/>
    </source>
</evidence>
<dbReference type="FunFam" id="3.30.365.10:FF:000002">
    <property type="entry name" value="Xanthine dehydrogenase oxidase"/>
    <property type="match status" value="1"/>
</dbReference>
<dbReference type="InterPro" id="IPR036010">
    <property type="entry name" value="2Fe-2S_ferredoxin-like_sf"/>
</dbReference>
<evidence type="ECO:0000313" key="22">
    <source>
        <dbReference type="Proteomes" id="UP001353858"/>
    </source>
</evidence>
<feature type="binding site" evidence="18">
    <location>
        <position position="126"/>
    </location>
    <ligand>
        <name>[2Fe-2S] cluster</name>
        <dbReference type="ChEBI" id="CHEBI:190135"/>
        <label>2</label>
    </ligand>
</feature>
<dbReference type="SMART" id="SM01008">
    <property type="entry name" value="Ald_Xan_dh_C"/>
    <property type="match status" value="1"/>
</dbReference>
<keyword evidence="6" id="KW-0285">Flavoprotein</keyword>
<comment type="cofactor">
    <cofactor evidence="18">
        <name>Mo-molybdopterin</name>
        <dbReference type="ChEBI" id="CHEBI:71302"/>
    </cofactor>
    <text evidence="18">Binds 1 Mo-molybdopterin (Mo-MPT) cofactor per subunit.</text>
</comment>
<comment type="similarity">
    <text evidence="3">Belongs to the xanthine dehydrogenase family.</text>
</comment>
<dbReference type="InterPro" id="IPR000674">
    <property type="entry name" value="Ald_Oxase/Xan_DH_a/b"/>
</dbReference>
<dbReference type="InterPro" id="IPR036884">
    <property type="entry name" value="2Fe-2S-bd_dom_sf"/>
</dbReference>
<accession>A0AAN7NXW7</accession>
<dbReference type="AlphaFoldDB" id="A0AAN7NXW7"/>
<feature type="binding site" evidence="17">
    <location>
        <position position="410"/>
    </location>
    <ligand>
        <name>FAD</name>
        <dbReference type="ChEBI" id="CHEBI:57692"/>
    </ligand>
</feature>
<dbReference type="SUPFAM" id="SSF54292">
    <property type="entry name" value="2Fe-2S ferredoxin-like"/>
    <property type="match status" value="1"/>
</dbReference>